<dbReference type="Proteomes" id="UP001595937">
    <property type="component" value="Unassembled WGS sequence"/>
</dbReference>
<protein>
    <recommendedName>
        <fullName evidence="3">Integrase</fullName>
    </recommendedName>
</protein>
<gene>
    <name evidence="1" type="ORF">ACFPK8_12740</name>
</gene>
<keyword evidence="2" id="KW-1185">Reference proteome</keyword>
<reference evidence="2" key="1">
    <citation type="journal article" date="2019" name="Int. J. Syst. Evol. Microbiol.">
        <title>The Global Catalogue of Microorganisms (GCM) 10K type strain sequencing project: providing services to taxonomists for standard genome sequencing and annotation.</title>
        <authorList>
            <consortium name="The Broad Institute Genomics Platform"/>
            <consortium name="The Broad Institute Genome Sequencing Center for Infectious Disease"/>
            <person name="Wu L."/>
            <person name="Ma J."/>
        </authorList>
    </citation>
    <scope>NUCLEOTIDE SEQUENCE [LARGE SCALE GENOMIC DNA]</scope>
    <source>
        <strain evidence="2">CGMCC 1.16455</strain>
    </source>
</reference>
<organism evidence="1 2">
    <name type="scientific">Brachybacterium tyrofermentans</name>
    <dbReference type="NCBI Taxonomy" id="47848"/>
    <lineage>
        <taxon>Bacteria</taxon>
        <taxon>Bacillati</taxon>
        <taxon>Actinomycetota</taxon>
        <taxon>Actinomycetes</taxon>
        <taxon>Micrococcales</taxon>
        <taxon>Dermabacteraceae</taxon>
        <taxon>Brachybacterium</taxon>
    </lineage>
</organism>
<evidence type="ECO:0000313" key="2">
    <source>
        <dbReference type="Proteomes" id="UP001595937"/>
    </source>
</evidence>
<dbReference type="RefSeq" id="WP_343926330.1">
    <property type="nucleotide sequence ID" value="NZ_BAAAIR010000082.1"/>
</dbReference>
<sequence length="51" mass="5650">MSALAPLMEAFFTDRLINQLGASPNTITGYRDTFRLLLGYATDRTGKKPSE</sequence>
<dbReference type="EMBL" id="JBHSLN010000049">
    <property type="protein sequence ID" value="MFC5298380.1"/>
    <property type="molecule type" value="Genomic_DNA"/>
</dbReference>
<proteinExistence type="predicted"/>
<evidence type="ECO:0000313" key="1">
    <source>
        <dbReference type="EMBL" id="MFC5298380.1"/>
    </source>
</evidence>
<evidence type="ECO:0008006" key="3">
    <source>
        <dbReference type="Google" id="ProtNLM"/>
    </source>
</evidence>
<name>A0ABW0FIA2_9MICO</name>
<comment type="caution">
    <text evidence="1">The sequence shown here is derived from an EMBL/GenBank/DDBJ whole genome shotgun (WGS) entry which is preliminary data.</text>
</comment>
<dbReference type="GeneID" id="303299145"/>
<accession>A0ABW0FIA2</accession>